<gene>
    <name evidence="2" type="ORF">JD82_02830</name>
</gene>
<reference evidence="2 3" key="1">
    <citation type="submission" date="2019-07" db="EMBL/GenBank/DDBJ databases">
        <title>R&amp;d 2014.</title>
        <authorList>
            <person name="Klenk H.-P."/>
        </authorList>
    </citation>
    <scope>NUCLEOTIDE SEQUENCE [LARGE SCALE GENOMIC DNA]</scope>
    <source>
        <strain evidence="2 3">DSM 43194</strain>
    </source>
</reference>
<evidence type="ECO:0000313" key="2">
    <source>
        <dbReference type="EMBL" id="TWH20979.1"/>
    </source>
</evidence>
<feature type="region of interest" description="Disordered" evidence="1">
    <location>
        <begin position="481"/>
        <end position="501"/>
    </location>
</feature>
<feature type="compositionally biased region" description="Acidic residues" evidence="1">
    <location>
        <begin position="488"/>
        <end position="500"/>
    </location>
</feature>
<dbReference type="InterPro" id="IPR036890">
    <property type="entry name" value="HATPase_C_sf"/>
</dbReference>
<proteinExistence type="predicted"/>
<dbReference type="SUPFAM" id="SSF55874">
    <property type="entry name" value="ATPase domain of HSP90 chaperone/DNA topoisomerase II/histidine kinase"/>
    <property type="match status" value="1"/>
</dbReference>
<evidence type="ECO:0008006" key="4">
    <source>
        <dbReference type="Google" id="ProtNLM"/>
    </source>
</evidence>
<keyword evidence="3" id="KW-1185">Reference proteome</keyword>
<protein>
    <recommendedName>
        <fullName evidence="4">Molecular chaperone Hsp90</fullName>
    </recommendedName>
</protein>
<organism evidence="2 3">
    <name type="scientific">Prauserella rugosa</name>
    <dbReference type="NCBI Taxonomy" id="43354"/>
    <lineage>
        <taxon>Bacteria</taxon>
        <taxon>Bacillati</taxon>
        <taxon>Actinomycetota</taxon>
        <taxon>Actinomycetes</taxon>
        <taxon>Pseudonocardiales</taxon>
        <taxon>Pseudonocardiaceae</taxon>
        <taxon>Prauserella</taxon>
    </lineage>
</organism>
<dbReference type="Proteomes" id="UP000317303">
    <property type="component" value="Unassembled WGS sequence"/>
</dbReference>
<dbReference type="RefSeq" id="WP_030534094.1">
    <property type="nucleotide sequence ID" value="NZ_JOIJ01000023.1"/>
</dbReference>
<feature type="compositionally biased region" description="Acidic residues" evidence="1">
    <location>
        <begin position="914"/>
        <end position="926"/>
    </location>
</feature>
<evidence type="ECO:0000313" key="3">
    <source>
        <dbReference type="Proteomes" id="UP000317303"/>
    </source>
</evidence>
<comment type="caution">
    <text evidence="2">The sequence shown here is derived from an EMBL/GenBank/DDBJ whole genome shotgun (WGS) entry which is preliminary data.</text>
</comment>
<dbReference type="EMBL" id="VLJV01000001">
    <property type="protein sequence ID" value="TWH20979.1"/>
    <property type="molecule type" value="Genomic_DNA"/>
</dbReference>
<evidence type="ECO:0000256" key="1">
    <source>
        <dbReference type="SAM" id="MobiDB-lite"/>
    </source>
</evidence>
<dbReference type="OrthoDB" id="3201966at2"/>
<dbReference type="NCBIfam" id="NF047352">
    <property type="entry name" value="P_loop_sacsin"/>
    <property type="match status" value="1"/>
</dbReference>
<name>A0A660CHG1_9PSEU</name>
<accession>A0A660CHG1</accession>
<sequence>MSSLPDPFGLDRLRAAVLRAWRDSPTRLTEDTNAERDLRIGGYRDRLFVELAQNAADAAALAGTTGHVRVTVADGELRVANTGQPLDSAGVAALASLRASAKPEGVVGRFGVGFAAVLAVTASPRVVSRTGGVAFSEARTRAEAGADEVPVLRLPWELDDDEPPLPDGFDTEVRLPLTVDADALLATIESEVPDLLLALPSLATVDVDGRRWTRAASSGDGVPGGVVELSTLDGVTRWAVHTEAGATWALPVDADGTPLPRTEDVLHTPTPTDERLSLPARLLAAVPVEPSRRRVLAGAGTGAALAEAARAYPGLVRTVAPEHRVSLVPSAGFPLSEVDSELRDLVTAALSEQDWIPAAGGGELPGARCRVLTAESPELVALLGDVLPGLAADSGRETARILAAVGATPIGIAEVVDVLTGIDREPTWWRGLYDVLMDGVEARRIDTAELGALPVPLVDGRTVPGPRDALLLDATSLQVASLGPGGDSDGDGGDGGDGDGGDGGLDVVGLHLVHPDAAHPLLERLGAVRAGSAELLDAPALRDAVERSVDDAESGVDVRPLVETVLRLAASGPVDGLGALALPARSGWRRADELVLPGARLLDVLDPEALGPDGPLDVLDEDFADLHDDAVLVAVGVADTFVPVVDDEPVEADHDLPDERAWWDAVQPAEVLAVRDLDLVADDAWPQAVGLLAEQPETWRALTTPGGHTPWWIARYALLAGRPPREWRLPGAGDLEGLFDAVPDVDMSPRLLAAVGVRTDLTVEDSDDVADLCDRLADADRRVPLGTVLRAHGVLASAASGVEVEPPERVRAVDGSVVDGSVAAVLDGPWVLGVLPAGRLVAGDGDPSALADVLDLPLATSIVAATIGDDGEFAEWTDLPAIVEVAGLLGLPLPSGGVVLHERLTVTVAGDEGAGTDEPDETDESGETDRTGERADVPVQWWCDRALHAADTSEGLARAFAWAADSWARRRDIEALLDDPAPETLLN</sequence>
<dbReference type="AlphaFoldDB" id="A0A660CHG1"/>
<feature type="region of interest" description="Disordered" evidence="1">
    <location>
        <begin position="909"/>
        <end position="935"/>
    </location>
</feature>